<comment type="caution">
    <text evidence="8">The sequence shown here is derived from an EMBL/GenBank/DDBJ whole genome shotgun (WGS) entry which is preliminary data.</text>
</comment>
<dbReference type="GO" id="GO:0016020">
    <property type="term" value="C:membrane"/>
    <property type="evidence" value="ECO:0007669"/>
    <property type="project" value="UniProtKB-SubCell"/>
</dbReference>
<feature type="domain" description="Major facilitator superfamily (MFS) profile" evidence="7">
    <location>
        <begin position="1"/>
        <end position="390"/>
    </location>
</feature>
<evidence type="ECO:0000313" key="9">
    <source>
        <dbReference type="Proteomes" id="UP001304243"/>
    </source>
</evidence>
<keyword evidence="2" id="KW-0813">Transport</keyword>
<gene>
    <name evidence="8" type="ORF">ATC70_000175</name>
</gene>
<keyword evidence="5 6" id="KW-0472">Membrane</keyword>
<dbReference type="Gene3D" id="1.20.1250.20">
    <property type="entry name" value="MFS general substrate transporter like domains"/>
    <property type="match status" value="1"/>
</dbReference>
<dbReference type="PROSITE" id="PS50850">
    <property type="entry name" value="MFS"/>
    <property type="match status" value="1"/>
</dbReference>
<dbReference type="Proteomes" id="UP001304243">
    <property type="component" value="Unassembled WGS sequence"/>
</dbReference>
<evidence type="ECO:0000256" key="3">
    <source>
        <dbReference type="ARBA" id="ARBA00022692"/>
    </source>
</evidence>
<sequence>MDYFTDNSSMSTLSTSTTSFANQTKPSWWHRARTSNSRDMLVYGAVIPCLPALVLDKFHGTPKDIGFLFGCFAFGYLVATPLFGILSDKCQNRRYGLMLGTSCIISSTLLFAWASSYRMLAIARVCQGASAGASWTIGLGMLADAFPVDRLGRAMGTVILSHTVGFLLGPVMGGFLYDYGGTLAPFYFCGIFGLMTLVGTVCIAEPIKIHDQPMDAAKQPVQKAAAVDESAPLLSSATSSSSSTSTVGSLQQKQSAGRQLFNLISNPHISACLLCCFVTSAALAGIEPALPIYLEHQYHVSTSTIGVIFIALVVPSFLGPVTGYMSDKFGRPLFISIGMVLMSIASVLVGVPVSSYNYILPSLCLFGMSNPLIHTPLMPEMGATVTEMVL</sequence>
<dbReference type="InterPro" id="IPR050930">
    <property type="entry name" value="MFS_Vesicular_Transporter"/>
</dbReference>
<feature type="transmembrane region" description="Helical" evidence="6">
    <location>
        <begin position="298"/>
        <end position="321"/>
    </location>
</feature>
<dbReference type="GeneID" id="89943877"/>
<feature type="transmembrane region" description="Helical" evidence="6">
    <location>
        <begin position="268"/>
        <end position="286"/>
    </location>
</feature>
<evidence type="ECO:0000256" key="6">
    <source>
        <dbReference type="SAM" id="Phobius"/>
    </source>
</evidence>
<feature type="transmembrane region" description="Helical" evidence="6">
    <location>
        <begin position="40"/>
        <end position="59"/>
    </location>
</feature>
<dbReference type="SUPFAM" id="SSF103473">
    <property type="entry name" value="MFS general substrate transporter"/>
    <property type="match status" value="1"/>
</dbReference>
<accession>A0AAN7DJ12</accession>
<evidence type="ECO:0000313" key="8">
    <source>
        <dbReference type="EMBL" id="KAK4516850.1"/>
    </source>
</evidence>
<dbReference type="CDD" id="cd17325">
    <property type="entry name" value="MFS_MdtG_SLC18_like"/>
    <property type="match status" value="1"/>
</dbReference>
<protein>
    <recommendedName>
        <fullName evidence="7">Major facilitator superfamily (MFS) profile domain-containing protein</fullName>
    </recommendedName>
</protein>
<feature type="transmembrane region" description="Helical" evidence="6">
    <location>
        <begin position="333"/>
        <end position="353"/>
    </location>
</feature>
<dbReference type="InterPro" id="IPR020846">
    <property type="entry name" value="MFS_dom"/>
</dbReference>
<proteinExistence type="predicted"/>
<name>A0AAN7DJ12_9FUNG</name>
<comment type="subcellular location">
    <subcellularLocation>
        <location evidence="1">Membrane</location>
        <topology evidence="1">Multi-pass membrane protein</topology>
    </subcellularLocation>
</comment>
<feature type="transmembrane region" description="Helical" evidence="6">
    <location>
        <begin position="154"/>
        <end position="177"/>
    </location>
</feature>
<organism evidence="8 9">
    <name type="scientific">Mucor velutinosus</name>
    <dbReference type="NCBI Taxonomy" id="708070"/>
    <lineage>
        <taxon>Eukaryota</taxon>
        <taxon>Fungi</taxon>
        <taxon>Fungi incertae sedis</taxon>
        <taxon>Mucoromycota</taxon>
        <taxon>Mucoromycotina</taxon>
        <taxon>Mucoromycetes</taxon>
        <taxon>Mucorales</taxon>
        <taxon>Mucorineae</taxon>
        <taxon>Mucoraceae</taxon>
        <taxon>Mucor</taxon>
    </lineage>
</organism>
<dbReference type="PANTHER" id="PTHR23506">
    <property type="entry name" value="GH10249P"/>
    <property type="match status" value="1"/>
</dbReference>
<keyword evidence="3 6" id="KW-0812">Transmembrane</keyword>
<feature type="transmembrane region" description="Helical" evidence="6">
    <location>
        <begin position="95"/>
        <end position="115"/>
    </location>
</feature>
<evidence type="ECO:0000256" key="1">
    <source>
        <dbReference type="ARBA" id="ARBA00004141"/>
    </source>
</evidence>
<dbReference type="AlphaFoldDB" id="A0AAN7DJ12"/>
<evidence type="ECO:0000259" key="7">
    <source>
        <dbReference type="PROSITE" id="PS50850"/>
    </source>
</evidence>
<feature type="transmembrane region" description="Helical" evidence="6">
    <location>
        <begin position="121"/>
        <end position="142"/>
    </location>
</feature>
<evidence type="ECO:0000256" key="2">
    <source>
        <dbReference type="ARBA" id="ARBA00022448"/>
    </source>
</evidence>
<dbReference type="InterPro" id="IPR011701">
    <property type="entry name" value="MFS"/>
</dbReference>
<dbReference type="GO" id="GO:0022857">
    <property type="term" value="F:transmembrane transporter activity"/>
    <property type="evidence" value="ECO:0007669"/>
    <property type="project" value="InterPro"/>
</dbReference>
<keyword evidence="4 6" id="KW-1133">Transmembrane helix</keyword>
<feature type="transmembrane region" description="Helical" evidence="6">
    <location>
        <begin position="183"/>
        <end position="204"/>
    </location>
</feature>
<dbReference type="RefSeq" id="XP_064683516.1">
    <property type="nucleotide sequence ID" value="XM_064819596.1"/>
</dbReference>
<keyword evidence="9" id="KW-1185">Reference proteome</keyword>
<dbReference type="Pfam" id="PF07690">
    <property type="entry name" value="MFS_1"/>
    <property type="match status" value="1"/>
</dbReference>
<feature type="transmembrane region" description="Helical" evidence="6">
    <location>
        <begin position="65"/>
        <end position="83"/>
    </location>
</feature>
<evidence type="ECO:0000256" key="4">
    <source>
        <dbReference type="ARBA" id="ARBA00022989"/>
    </source>
</evidence>
<dbReference type="PANTHER" id="PTHR23506:SF23">
    <property type="entry name" value="GH10249P"/>
    <property type="match status" value="1"/>
</dbReference>
<dbReference type="InterPro" id="IPR036259">
    <property type="entry name" value="MFS_trans_sf"/>
</dbReference>
<dbReference type="EMBL" id="JASEJX010000013">
    <property type="protein sequence ID" value="KAK4516850.1"/>
    <property type="molecule type" value="Genomic_DNA"/>
</dbReference>
<evidence type="ECO:0000256" key="5">
    <source>
        <dbReference type="ARBA" id="ARBA00023136"/>
    </source>
</evidence>
<reference evidence="8 9" key="1">
    <citation type="submission" date="2022-11" db="EMBL/GenBank/DDBJ databases">
        <title>Mucor velutinosus strain NIH1002 WGS.</title>
        <authorList>
            <person name="Subramanian P."/>
            <person name="Mullikin J.C."/>
            <person name="Segre J.A."/>
            <person name="Zelazny A.M."/>
        </authorList>
    </citation>
    <scope>NUCLEOTIDE SEQUENCE [LARGE SCALE GENOMIC DNA]</scope>
    <source>
        <strain evidence="8 9">NIH1002</strain>
    </source>
</reference>